<sequence>MMLENGNMKQLPPSPSHNTTLEEQMSEWTQARVTLWLDANGWSQVSPIFEGSSSFALLLKAVGTENLASQGQYGTRPSPTSSRQPYNEYDTLRSNSSPEFSTFNETYSYGGTQSYRPRPRPTNNKLTTTFPPTINTNHTSPRSYGPRQFNRSESANTDYNRIKDIIPERTSSTPEHIYHILENLNYKLPQRRVPDTMERTAARNLQHLLGANSSTGQENGSYRQPSRRPVTQFQDKTSQQRIQVTADADTWFSLTVSDLHDPSSVKDAILTRLNISSHNGPYEFIHENGPYPDSALSDTDLLRLCRMADRSASNRILVRAPAHHNTSDIMASPVGGQFAIGTSDLWAVSPSSPVAQGSMNDNRANTLKPTTTAAPSLWAIQPKKSASSSLWATPPSSEPSPNATRVGSEESLWPVEGQATPSKPVSYWATPPSSSYQSKRASEELLSTSGGGNGNDLNSSGLDHSNTLESTVESLSLKSPRKEKNLQIQIPSSSSSHTEDLDTARSDYSSRQSPQYGSSTPTQHPRHSSSSESSIYFDGSKQETSQVQTKPSGKNEHVFWGERPPAEVITQNPDKYFDEQNLDKEIIEDIPNAPANSRQGGANLVPRKSVRIKIQETAKSRWPTVQNVFRANNIIRRQSTKMWGQKVVQVKPGMGIEQAAPAPAYINDEKTEVCSRPGPTKIRWMMGKLIGKGSYGRVYHAINLDTNPPEFIAVKQVEIPSTKSDLLNEQQRAAIEVLYHEISLLEGLDHENIVQYLGYDSDEAEGHLNIFLEYVAGGSVSSCLTKFGPFKEPLVSHITRQILQGLTYLHAKHILHRDIKGGNILVESDGTCKISDFGLSKLNDQDEVYDQNSKMSLQGSIFWMAPEVVKNQPYSAKVDIWSLGCTVIEMLTGKRPWLDLTALAAVYSLGTCKSPPIPDNISDYAKDFLRQCFIIDPAIRPTATILLQHPFCRVDPAFDFQNFVSPKST</sequence>
<feature type="compositionally biased region" description="Polar residues" evidence="7">
    <location>
        <begin position="506"/>
        <end position="523"/>
    </location>
</feature>
<reference evidence="9" key="1">
    <citation type="submission" date="2020-12" db="EMBL/GenBank/DDBJ databases">
        <title>Metabolic potential, ecology and presence of endohyphal bacteria is reflected in genomic diversity of Mucoromycotina.</title>
        <authorList>
            <person name="Muszewska A."/>
            <person name="Okrasinska A."/>
            <person name="Steczkiewicz K."/>
            <person name="Drgas O."/>
            <person name="Orlowska M."/>
            <person name="Perlinska-Lenart U."/>
            <person name="Aleksandrzak-Piekarczyk T."/>
            <person name="Szatraj K."/>
            <person name="Zielenkiewicz U."/>
            <person name="Pilsyk S."/>
            <person name="Malc E."/>
            <person name="Mieczkowski P."/>
            <person name="Kruszewska J.S."/>
            <person name="Biernat P."/>
            <person name="Pawlowska J."/>
        </authorList>
    </citation>
    <scope>NUCLEOTIDE SEQUENCE</scope>
    <source>
        <strain evidence="9">WA0000067209</strain>
    </source>
</reference>
<dbReference type="PROSITE" id="PS00107">
    <property type="entry name" value="PROTEIN_KINASE_ATP"/>
    <property type="match status" value="1"/>
</dbReference>
<feature type="compositionally biased region" description="Polar residues" evidence="7">
    <location>
        <begin position="16"/>
        <end position="25"/>
    </location>
</feature>
<dbReference type="OrthoDB" id="266718at2759"/>
<dbReference type="InterPro" id="IPR008271">
    <property type="entry name" value="Ser/Thr_kinase_AS"/>
</dbReference>
<dbReference type="FunFam" id="1.10.510.10:FF:000182">
    <property type="entry name" value="MAP kinase kinase kinase mkh1"/>
    <property type="match status" value="1"/>
</dbReference>
<proteinExistence type="inferred from homology"/>
<feature type="compositionally biased region" description="Polar residues" evidence="7">
    <location>
        <begin position="486"/>
        <end position="496"/>
    </location>
</feature>
<keyword evidence="5 6" id="KW-0067">ATP-binding</keyword>
<dbReference type="PANTHER" id="PTHR48016:SF48">
    <property type="entry name" value="SERINE_THREONINE-PROTEIN KINASE BCK1_SLK1_SSP31"/>
    <property type="match status" value="1"/>
</dbReference>
<evidence type="ECO:0000256" key="7">
    <source>
        <dbReference type="SAM" id="MobiDB-lite"/>
    </source>
</evidence>
<dbReference type="GO" id="GO:0000196">
    <property type="term" value="P:cell integrity MAPK cascade"/>
    <property type="evidence" value="ECO:0007669"/>
    <property type="project" value="UniProtKB-ARBA"/>
</dbReference>
<dbReference type="Proteomes" id="UP000654370">
    <property type="component" value="Unassembled WGS sequence"/>
</dbReference>
<evidence type="ECO:0000313" key="9">
    <source>
        <dbReference type="EMBL" id="KAG2180102.1"/>
    </source>
</evidence>
<gene>
    <name evidence="9" type="ORF">INT43_003890</name>
</gene>
<keyword evidence="3 6" id="KW-0547">Nucleotide-binding</keyword>
<keyword evidence="4" id="KW-0418">Kinase</keyword>
<dbReference type="SUPFAM" id="SSF56112">
    <property type="entry name" value="Protein kinase-like (PK-like)"/>
    <property type="match status" value="1"/>
</dbReference>
<feature type="binding site" evidence="6">
    <location>
        <position position="715"/>
    </location>
    <ligand>
        <name>ATP</name>
        <dbReference type="ChEBI" id="CHEBI:30616"/>
    </ligand>
</feature>
<keyword evidence="10" id="KW-1185">Reference proteome</keyword>
<dbReference type="GO" id="GO:0004709">
    <property type="term" value="F:MAP kinase kinase kinase activity"/>
    <property type="evidence" value="ECO:0007669"/>
    <property type="project" value="UniProtKB-ARBA"/>
</dbReference>
<organism evidence="9 10">
    <name type="scientific">Mortierella isabellina</name>
    <name type="common">Filamentous fungus</name>
    <name type="synonym">Umbelopsis isabellina</name>
    <dbReference type="NCBI Taxonomy" id="91625"/>
    <lineage>
        <taxon>Eukaryota</taxon>
        <taxon>Fungi</taxon>
        <taxon>Fungi incertae sedis</taxon>
        <taxon>Mucoromycota</taxon>
        <taxon>Mucoromycotina</taxon>
        <taxon>Umbelopsidomycetes</taxon>
        <taxon>Umbelopsidales</taxon>
        <taxon>Umbelopsidaceae</taxon>
        <taxon>Umbelopsis</taxon>
    </lineage>
</organism>
<dbReference type="PROSITE" id="PS50011">
    <property type="entry name" value="PROTEIN_KINASE_DOM"/>
    <property type="match status" value="1"/>
</dbReference>
<feature type="compositionally biased region" description="Polar residues" evidence="7">
    <location>
        <begin position="352"/>
        <end position="374"/>
    </location>
</feature>
<dbReference type="Gene3D" id="1.10.510.10">
    <property type="entry name" value="Transferase(Phosphotransferase) domain 1"/>
    <property type="match status" value="1"/>
</dbReference>
<dbReference type="InterPro" id="IPR000719">
    <property type="entry name" value="Prot_kinase_dom"/>
</dbReference>
<feature type="compositionally biased region" description="Polar residues" evidence="7">
    <location>
        <begin position="108"/>
        <end position="142"/>
    </location>
</feature>
<dbReference type="InterPro" id="IPR050538">
    <property type="entry name" value="MAP_kinase_kinase_kinase"/>
</dbReference>
<dbReference type="Pfam" id="PF00069">
    <property type="entry name" value="Pkinase"/>
    <property type="match status" value="1"/>
</dbReference>
<protein>
    <recommendedName>
        <fullName evidence="8">Protein kinase domain-containing protein</fullName>
    </recommendedName>
</protein>
<dbReference type="InterPro" id="IPR011009">
    <property type="entry name" value="Kinase-like_dom_sf"/>
</dbReference>
<dbReference type="FunFam" id="3.30.200.20:FF:000387">
    <property type="entry name" value="Serine/threonine-protein kinase STE11"/>
    <property type="match status" value="1"/>
</dbReference>
<keyword evidence="2" id="KW-0808">Transferase</keyword>
<feature type="region of interest" description="Disordered" evidence="7">
    <location>
        <begin position="1"/>
        <end position="25"/>
    </location>
</feature>
<evidence type="ECO:0000259" key="8">
    <source>
        <dbReference type="PROSITE" id="PS50011"/>
    </source>
</evidence>
<dbReference type="AlphaFoldDB" id="A0A8H7PTL0"/>
<comment type="caution">
    <text evidence="9">The sequence shown here is derived from an EMBL/GenBank/DDBJ whole genome shotgun (WGS) entry which is preliminary data.</text>
</comment>
<dbReference type="InterPro" id="IPR017441">
    <property type="entry name" value="Protein_kinase_ATP_BS"/>
</dbReference>
<evidence type="ECO:0000256" key="2">
    <source>
        <dbReference type="ARBA" id="ARBA00022679"/>
    </source>
</evidence>
<feature type="compositionally biased region" description="Polar residues" evidence="7">
    <location>
        <begin position="542"/>
        <end position="552"/>
    </location>
</feature>
<dbReference type="SMART" id="SM00220">
    <property type="entry name" value="S_TKc"/>
    <property type="match status" value="1"/>
</dbReference>
<evidence type="ECO:0000256" key="6">
    <source>
        <dbReference type="PROSITE-ProRule" id="PRU10141"/>
    </source>
</evidence>
<feature type="region of interest" description="Disordered" evidence="7">
    <location>
        <begin position="210"/>
        <end position="238"/>
    </location>
</feature>
<accession>A0A8H7PTL0</accession>
<dbReference type="PANTHER" id="PTHR48016">
    <property type="entry name" value="MAP KINASE KINASE KINASE SSK2-RELATED-RELATED"/>
    <property type="match status" value="1"/>
</dbReference>
<dbReference type="PROSITE" id="PS00108">
    <property type="entry name" value="PROTEIN_KINASE_ST"/>
    <property type="match status" value="1"/>
</dbReference>
<dbReference type="GO" id="GO:0005524">
    <property type="term" value="F:ATP binding"/>
    <property type="evidence" value="ECO:0007669"/>
    <property type="project" value="UniProtKB-UniRule"/>
</dbReference>
<evidence type="ECO:0000256" key="5">
    <source>
        <dbReference type="ARBA" id="ARBA00022840"/>
    </source>
</evidence>
<feature type="compositionally biased region" description="Polar residues" evidence="7">
    <location>
        <begin position="464"/>
        <end position="477"/>
    </location>
</feature>
<comment type="similarity">
    <text evidence="1">Belongs to the protein kinase superfamily. STE Ser/Thr protein kinase family. MAP kinase kinase kinase subfamily.</text>
</comment>
<feature type="domain" description="Protein kinase" evidence="8">
    <location>
        <begin position="684"/>
        <end position="952"/>
    </location>
</feature>
<evidence type="ECO:0000313" key="10">
    <source>
        <dbReference type="Proteomes" id="UP000654370"/>
    </source>
</evidence>
<evidence type="ECO:0000256" key="4">
    <source>
        <dbReference type="ARBA" id="ARBA00022777"/>
    </source>
</evidence>
<evidence type="ECO:0000256" key="3">
    <source>
        <dbReference type="ARBA" id="ARBA00022741"/>
    </source>
</evidence>
<name>A0A8H7PTL0_MORIS</name>
<feature type="region of interest" description="Disordered" evidence="7">
    <location>
        <begin position="352"/>
        <end position="563"/>
    </location>
</feature>
<feature type="compositionally biased region" description="Polar residues" evidence="7">
    <location>
        <begin position="384"/>
        <end position="405"/>
    </location>
</feature>
<feature type="region of interest" description="Disordered" evidence="7">
    <location>
        <begin position="108"/>
        <end position="156"/>
    </location>
</feature>
<dbReference type="EMBL" id="JAEPQZ010000006">
    <property type="protein sequence ID" value="KAG2180102.1"/>
    <property type="molecule type" value="Genomic_DNA"/>
</dbReference>
<feature type="compositionally biased region" description="Polar residues" evidence="7">
    <location>
        <begin position="211"/>
        <end position="238"/>
    </location>
</feature>
<evidence type="ECO:0000256" key="1">
    <source>
        <dbReference type="ARBA" id="ARBA00006529"/>
    </source>
</evidence>